<dbReference type="PANTHER" id="PTHR48098:SF6">
    <property type="entry name" value="FERRI-BACILLIBACTIN ESTERASE BESA"/>
    <property type="match status" value="1"/>
</dbReference>
<dbReference type="InterPro" id="IPR029058">
    <property type="entry name" value="AB_hydrolase_fold"/>
</dbReference>
<keyword evidence="1" id="KW-0378">Hydrolase</keyword>
<organism evidence="1 2">
    <name type="scientific">Winogradskyella vincentii</name>
    <dbReference type="NCBI Taxonomy" id="2877122"/>
    <lineage>
        <taxon>Bacteria</taxon>
        <taxon>Pseudomonadati</taxon>
        <taxon>Bacteroidota</taxon>
        <taxon>Flavobacteriia</taxon>
        <taxon>Flavobacteriales</taxon>
        <taxon>Flavobacteriaceae</taxon>
        <taxon>Winogradskyella</taxon>
    </lineage>
</organism>
<dbReference type="SUPFAM" id="SSF53474">
    <property type="entry name" value="alpha/beta-Hydrolases"/>
    <property type="match status" value="1"/>
</dbReference>
<proteinExistence type="predicted"/>
<dbReference type="Pfam" id="PF00756">
    <property type="entry name" value="Esterase"/>
    <property type="match status" value="1"/>
</dbReference>
<comment type="caution">
    <text evidence="1">The sequence shown here is derived from an EMBL/GenBank/DDBJ whole genome shotgun (WGS) entry which is preliminary data.</text>
</comment>
<dbReference type="InterPro" id="IPR050583">
    <property type="entry name" value="Mycobacterial_A85_antigen"/>
</dbReference>
<protein>
    <submittedName>
        <fullName evidence="1">Alpha/beta hydrolase</fullName>
    </submittedName>
</protein>
<dbReference type="PANTHER" id="PTHR48098">
    <property type="entry name" value="ENTEROCHELIN ESTERASE-RELATED"/>
    <property type="match status" value="1"/>
</dbReference>
<accession>A0ABS7Y0U0</accession>
<dbReference type="EMBL" id="JAIUJS010000004">
    <property type="protein sequence ID" value="MCA0153551.1"/>
    <property type="molecule type" value="Genomic_DNA"/>
</dbReference>
<dbReference type="RefSeq" id="WP_224478509.1">
    <property type="nucleotide sequence ID" value="NZ_JAIUJS010000004.1"/>
</dbReference>
<dbReference type="GO" id="GO:0016787">
    <property type="term" value="F:hydrolase activity"/>
    <property type="evidence" value="ECO:0007669"/>
    <property type="project" value="UniProtKB-KW"/>
</dbReference>
<dbReference type="InterPro" id="IPR000801">
    <property type="entry name" value="Esterase-like"/>
</dbReference>
<reference evidence="2" key="1">
    <citation type="submission" date="2023-07" db="EMBL/GenBank/DDBJ databases">
        <authorList>
            <person name="Yue Y."/>
        </authorList>
    </citation>
    <scope>NUCLEOTIDE SEQUENCE [LARGE SCALE GENOMIC DNA]</scope>
    <source>
        <strain evidence="2">2Y89</strain>
    </source>
</reference>
<dbReference type="Proteomes" id="UP001198402">
    <property type="component" value="Unassembled WGS sequence"/>
</dbReference>
<name>A0ABS7Y0U0_9FLAO</name>
<dbReference type="Gene3D" id="3.40.50.1820">
    <property type="entry name" value="alpha/beta hydrolase"/>
    <property type="match status" value="1"/>
</dbReference>
<gene>
    <name evidence="1" type="ORF">LBV24_10015</name>
</gene>
<sequence length="254" mass="29032">MNINGQSTASKQVITFTIETPQLDTVKKIWLYLPKDYENSKKAYPVIYMHDAQNLFDDKTSYIGEWQVDEYLDSLATNESIIVGIEHGGEKRIDELTPYTHEKYGGGKGNYYLSFIKNTLKPHIDKNYRTLSQPNHTTLFGSSLGGLISFYGVIKYPKTFSKAGIFSSAFWINPEVFELVENSDIPKTSKFYFLVGTAEGESMVPNQKKMIDLLISKGVNEDSISNNIITNGEHNEKFWSNYFGEAYQWLYKTN</sequence>
<keyword evidence="2" id="KW-1185">Reference proteome</keyword>
<evidence type="ECO:0000313" key="1">
    <source>
        <dbReference type="EMBL" id="MCA0153551.1"/>
    </source>
</evidence>
<evidence type="ECO:0000313" key="2">
    <source>
        <dbReference type="Proteomes" id="UP001198402"/>
    </source>
</evidence>